<protein>
    <submittedName>
        <fullName evidence="3">Uncharacterized protein</fullName>
    </submittedName>
</protein>
<name>A0A2N5V5B5_9BASI</name>
<evidence type="ECO:0000256" key="1">
    <source>
        <dbReference type="SAM" id="Coils"/>
    </source>
</evidence>
<gene>
    <name evidence="3" type="ORF">PCASD_04549</name>
</gene>
<dbReference type="EMBL" id="PGCI01000051">
    <property type="protein sequence ID" value="PLW45170.1"/>
    <property type="molecule type" value="Genomic_DNA"/>
</dbReference>
<evidence type="ECO:0000256" key="2">
    <source>
        <dbReference type="SAM" id="MobiDB-lite"/>
    </source>
</evidence>
<reference evidence="3 4" key="1">
    <citation type="submission" date="2017-11" db="EMBL/GenBank/DDBJ databases">
        <title>De novo assembly and phasing of dikaryotic genomes from two isolates of Puccinia coronata f. sp. avenae, the causal agent of oat crown rust.</title>
        <authorList>
            <person name="Miller M.E."/>
            <person name="Zhang Y."/>
            <person name="Omidvar V."/>
            <person name="Sperschneider J."/>
            <person name="Schwessinger B."/>
            <person name="Raley C."/>
            <person name="Palmer J.M."/>
            <person name="Garnica D."/>
            <person name="Upadhyaya N."/>
            <person name="Rathjen J."/>
            <person name="Taylor J.M."/>
            <person name="Park R.F."/>
            <person name="Dodds P.N."/>
            <person name="Hirsch C.D."/>
            <person name="Kianian S.F."/>
            <person name="Figueroa M."/>
        </authorList>
    </citation>
    <scope>NUCLEOTIDE SEQUENCE [LARGE SCALE GENOMIC DNA]</scope>
    <source>
        <strain evidence="3">12SD80</strain>
    </source>
</reference>
<dbReference type="AlphaFoldDB" id="A0A2N5V5B5"/>
<feature type="coiled-coil region" evidence="1">
    <location>
        <begin position="54"/>
        <end position="88"/>
    </location>
</feature>
<evidence type="ECO:0000313" key="4">
    <source>
        <dbReference type="Proteomes" id="UP000235392"/>
    </source>
</evidence>
<sequence>MWLRRKYKAAKIRWRKELNTLTTLLQQPNPFVNDGTNYTRRFFTTQWEEQVTYLDNITQEETEQRKKLTKLLEKEEALNKLQKFLERKDWDIQSKLINRIVDEISKTKASQQELAQQLGISYTSQSTNVGKEKRLLLLQSAKQQLYAKAVDIMGIRQPIVESQTRGRRVGTKLKEKIFETIKKKKAVVLRLITKYNGRHQDYLRNNDPKGLADCSVVLLTWDTFVSLKLDDPFWNDAAHCDSKAPWAVASDVREGIRACHMLDQTEEELDLIAQELAWAMSWAVEMHNMLNTLTSNINNLPPNSTEVITPVQLGTLDQCTGQQVLKFELYITLNPATFIQAQPEVEEGAEETDKTLQEQEFMEAAEDGEFAEDSQVDQMLDEDGGWETDPAAE</sequence>
<accession>A0A2N5V5B5</accession>
<organism evidence="3 4">
    <name type="scientific">Puccinia coronata f. sp. avenae</name>
    <dbReference type="NCBI Taxonomy" id="200324"/>
    <lineage>
        <taxon>Eukaryota</taxon>
        <taxon>Fungi</taxon>
        <taxon>Dikarya</taxon>
        <taxon>Basidiomycota</taxon>
        <taxon>Pucciniomycotina</taxon>
        <taxon>Pucciniomycetes</taxon>
        <taxon>Pucciniales</taxon>
        <taxon>Pucciniaceae</taxon>
        <taxon>Puccinia</taxon>
    </lineage>
</organism>
<dbReference type="PANTHER" id="PTHR33096">
    <property type="entry name" value="CXC2 DOMAIN-CONTAINING PROTEIN"/>
    <property type="match status" value="1"/>
</dbReference>
<proteinExistence type="predicted"/>
<evidence type="ECO:0000313" key="3">
    <source>
        <dbReference type="EMBL" id="PLW45170.1"/>
    </source>
</evidence>
<dbReference type="Proteomes" id="UP000235392">
    <property type="component" value="Unassembled WGS sequence"/>
</dbReference>
<feature type="region of interest" description="Disordered" evidence="2">
    <location>
        <begin position="363"/>
        <end position="393"/>
    </location>
</feature>
<comment type="caution">
    <text evidence="3">The sequence shown here is derived from an EMBL/GenBank/DDBJ whole genome shotgun (WGS) entry which is preliminary data.</text>
</comment>
<dbReference type="PANTHER" id="PTHR33096:SF1">
    <property type="entry name" value="CXC1-LIKE CYSTEINE CLUSTER ASSOCIATED WITH KDZ TRANSPOSASES DOMAIN-CONTAINING PROTEIN"/>
    <property type="match status" value="1"/>
</dbReference>
<keyword evidence="1" id="KW-0175">Coiled coil</keyword>